<name>A0A813VBK9_ADIRI</name>
<evidence type="ECO:0000313" key="3">
    <source>
        <dbReference type="EMBL" id="CAF1115576.1"/>
    </source>
</evidence>
<dbReference type="OrthoDB" id="10044856at2759"/>
<reference evidence="2" key="1">
    <citation type="submission" date="2021-02" db="EMBL/GenBank/DDBJ databases">
        <authorList>
            <person name="Nowell W R."/>
        </authorList>
    </citation>
    <scope>NUCLEOTIDE SEQUENCE</scope>
</reference>
<dbReference type="EMBL" id="CAJNOR010000196">
    <property type="protein sequence ID" value="CAF0835907.1"/>
    <property type="molecule type" value="Genomic_DNA"/>
</dbReference>
<evidence type="ECO:0000313" key="2">
    <source>
        <dbReference type="EMBL" id="CAF0835907.1"/>
    </source>
</evidence>
<keyword evidence="1" id="KW-0732">Signal</keyword>
<feature type="chain" id="PRO_5036409468" evidence="1">
    <location>
        <begin position="24"/>
        <end position="156"/>
    </location>
</feature>
<sequence length="156" mass="17363">MKSFLSCCFFLSSILLIHGQSSASKDDIISISSGASFGMCRGYCRRSILISTNSNRVISMKEANYPQKEFPPVKNADSFSAEQWKELISLVDFSAFQALDERIGCPDCADGGAEWIQIQTQGQIKKVTFENGELIKGFEGLVVQLRNLRHQLTDNL</sequence>
<accession>A0A813VBK9</accession>
<proteinExistence type="predicted"/>
<dbReference type="Proteomes" id="UP000663828">
    <property type="component" value="Unassembled WGS sequence"/>
</dbReference>
<dbReference type="Proteomes" id="UP000663852">
    <property type="component" value="Unassembled WGS sequence"/>
</dbReference>
<evidence type="ECO:0000313" key="4">
    <source>
        <dbReference type="Proteomes" id="UP000663828"/>
    </source>
</evidence>
<feature type="signal peptide" evidence="1">
    <location>
        <begin position="1"/>
        <end position="23"/>
    </location>
</feature>
<comment type="caution">
    <text evidence="2">The sequence shown here is derived from an EMBL/GenBank/DDBJ whole genome shotgun (WGS) entry which is preliminary data.</text>
</comment>
<protein>
    <submittedName>
        <fullName evidence="2">Uncharacterized protein</fullName>
    </submittedName>
</protein>
<evidence type="ECO:0000256" key="1">
    <source>
        <dbReference type="SAM" id="SignalP"/>
    </source>
</evidence>
<dbReference type="EMBL" id="CAJNOJ010000103">
    <property type="protein sequence ID" value="CAF1115576.1"/>
    <property type="molecule type" value="Genomic_DNA"/>
</dbReference>
<organism evidence="2 4">
    <name type="scientific">Adineta ricciae</name>
    <name type="common">Rotifer</name>
    <dbReference type="NCBI Taxonomy" id="249248"/>
    <lineage>
        <taxon>Eukaryota</taxon>
        <taxon>Metazoa</taxon>
        <taxon>Spiralia</taxon>
        <taxon>Gnathifera</taxon>
        <taxon>Rotifera</taxon>
        <taxon>Eurotatoria</taxon>
        <taxon>Bdelloidea</taxon>
        <taxon>Adinetida</taxon>
        <taxon>Adinetidae</taxon>
        <taxon>Adineta</taxon>
    </lineage>
</organism>
<dbReference type="AlphaFoldDB" id="A0A813VBK9"/>
<keyword evidence="4" id="KW-1185">Reference proteome</keyword>
<gene>
    <name evidence="3" type="ORF">EDS130_LOCUS20766</name>
    <name evidence="2" type="ORF">XAT740_LOCUS4708</name>
</gene>